<evidence type="ECO:0000256" key="1">
    <source>
        <dbReference type="ARBA" id="ARBA00022729"/>
    </source>
</evidence>
<evidence type="ECO:0000256" key="2">
    <source>
        <dbReference type="SAM" id="MobiDB-lite"/>
    </source>
</evidence>
<accession>A0ABW3J1T9</accession>
<reference evidence="5" key="1">
    <citation type="journal article" date="2019" name="Int. J. Syst. Evol. Microbiol.">
        <title>The Global Catalogue of Microorganisms (GCM) 10K type strain sequencing project: providing services to taxonomists for standard genome sequencing and annotation.</title>
        <authorList>
            <consortium name="The Broad Institute Genomics Platform"/>
            <consortium name="The Broad Institute Genome Sequencing Center for Infectious Disease"/>
            <person name="Wu L."/>
            <person name="Ma J."/>
        </authorList>
    </citation>
    <scope>NUCLEOTIDE SEQUENCE [LARGE SCALE GENOMIC DNA]</scope>
    <source>
        <strain evidence="5">CECT 7649</strain>
    </source>
</reference>
<dbReference type="InterPro" id="IPR013425">
    <property type="entry name" value="Autotrns_rpt"/>
</dbReference>
<keyword evidence="1" id="KW-0732">Signal</keyword>
<feature type="non-terminal residue" evidence="4">
    <location>
        <position position="984"/>
    </location>
</feature>
<keyword evidence="5" id="KW-1185">Reference proteome</keyword>
<keyword evidence="3" id="KW-0812">Transmembrane</keyword>
<evidence type="ECO:0000256" key="3">
    <source>
        <dbReference type="SAM" id="Phobius"/>
    </source>
</evidence>
<keyword evidence="3" id="KW-1133">Transmembrane helix</keyword>
<proteinExistence type="predicted"/>
<feature type="region of interest" description="Disordered" evidence="2">
    <location>
        <begin position="965"/>
        <end position="984"/>
    </location>
</feature>
<keyword evidence="3" id="KW-0472">Membrane</keyword>
<feature type="transmembrane region" description="Helical" evidence="3">
    <location>
        <begin position="54"/>
        <end position="74"/>
    </location>
</feature>
<evidence type="ECO:0000313" key="5">
    <source>
        <dbReference type="Proteomes" id="UP001597051"/>
    </source>
</evidence>
<dbReference type="InterPro" id="IPR011050">
    <property type="entry name" value="Pectin_lyase_fold/virulence"/>
</dbReference>
<dbReference type="NCBIfam" id="TIGR02601">
    <property type="entry name" value="autotrns_rpt"/>
    <property type="match status" value="2"/>
</dbReference>
<dbReference type="Pfam" id="PF12951">
    <property type="entry name" value="PATR"/>
    <property type="match status" value="4"/>
</dbReference>
<dbReference type="Proteomes" id="UP001597051">
    <property type="component" value="Unassembled WGS sequence"/>
</dbReference>
<comment type="caution">
    <text evidence="4">The sequence shown here is derived from an EMBL/GenBank/DDBJ whole genome shotgun (WGS) entry which is preliminary data.</text>
</comment>
<organism evidence="4 5">
    <name type="scientific">Flavobacterium myungsuense</name>
    <dbReference type="NCBI Taxonomy" id="651823"/>
    <lineage>
        <taxon>Bacteria</taxon>
        <taxon>Pseudomonadati</taxon>
        <taxon>Bacteroidota</taxon>
        <taxon>Flavobacteriia</taxon>
        <taxon>Flavobacteriales</taxon>
        <taxon>Flavobacteriaceae</taxon>
        <taxon>Flavobacterium</taxon>
    </lineage>
</organism>
<evidence type="ECO:0000313" key="4">
    <source>
        <dbReference type="EMBL" id="MFD0984402.1"/>
    </source>
</evidence>
<name>A0ABW3J1T9_9FLAO</name>
<dbReference type="EMBL" id="JBHTIZ010000021">
    <property type="protein sequence ID" value="MFD0984402.1"/>
    <property type="molecule type" value="Genomic_DNA"/>
</dbReference>
<sequence length="984" mass="98451">MKNFTFNMISNFKNLLNTIFNTANVEFLTVADLKYSTLPKKIYLQKGDFQSKRFVLKSVWLTAMFVFISIAGWGQTTVTYTMQDANFPTQFNSGGDFYNSGATALGMYANFGSKQTVAWRTYKTAGDNTGSDRALRVGDVFKITVSCTRAFGQIGFSLNAAGTQGTSYANNISGSRLYVNTDNYGSWYVNRSGGTTSFGYSPTQSTYRDYIFTIRVTSSTTADVFLTVSGTDYRAYNLTLNGSGNIDAFSIYGSDMWDGDSNDDAFWKQTCTVENTGRVEAGYFLASGTYTPGVISDGLAANSTSTTSVNALFVGGDAGSAVILNQANTYTGATTVNANGTLRLGASSTASTSGPLGTTAGGTTVSSGGVLDMNGNSLTSSATESLTINGTGISSGGALINSNTTTGSTVAGTVALGSATSVGGAGNLTLSGVVSGGFALTKVGAGTLTLSNSSNSYSGGTVISGGTVSVSDAGHLGNTSGAITIGNGGTSTTLDVASTLSRTALNVIDGSSAGVINVASGQTFTLTNLNTPSGTSNTTKFGKSGPGTLTLSGSGTYTGQTQIGAGSVIVSNNAGLGTNSSTTARGIDLGLNVGDVSQGNNVSVLATTGITVPQSIYVAPNTSSATRTIGLSGSGTATFSNEIYIDPSATASLNGGSGSVTFSGALVSASGASNTGAVSVTGGTVVLSGANIYGGATTVTTGTLLVNGSTNASSAVTVASGARLGGSGTVSGAVSLSSGTSRVAPGSAATTVGTLTTGAFTFNSSNEYEFDITNVSGTAGTNWDLLTSSGAITISATSGAPVVIRLSGNPTGFASCTSYTWRIAGGTSISSFAANKFSINTTSFTPSFTGTFSVTNSGNDINLVYTPTLPQGSLTANGPFCATGAGQLTWTATSGTGPYTVVYNDGTASRTATSVVSGTAFATFTTPVTSTTTYTLVSVTDSNTCVRSSGFTGSSATITVNQNPTASNAGADQTSSATCGLTSV</sequence>
<protein>
    <submittedName>
        <fullName evidence="4">Beta strand repeat-containing protein</fullName>
    </submittedName>
</protein>
<dbReference type="SUPFAM" id="SSF51126">
    <property type="entry name" value="Pectin lyase-like"/>
    <property type="match status" value="1"/>
</dbReference>
<gene>
    <name evidence="4" type="ORF">ACFQ0S_07940</name>
</gene>
<dbReference type="RefSeq" id="WP_379819076.1">
    <property type="nucleotide sequence ID" value="NZ_JBHTIZ010000021.1"/>
</dbReference>